<dbReference type="PATRIC" id="fig|320778.3.peg.1122"/>
<name>A0A0J1HGV5_9GAMM</name>
<evidence type="ECO:0008006" key="5">
    <source>
        <dbReference type="Google" id="ProtNLM"/>
    </source>
</evidence>
<dbReference type="OrthoDB" id="5815247at2"/>
<dbReference type="STRING" id="320778.ABT57_05195"/>
<dbReference type="Proteomes" id="UP000035909">
    <property type="component" value="Unassembled WGS sequence"/>
</dbReference>
<proteinExistence type="predicted"/>
<evidence type="ECO:0000256" key="1">
    <source>
        <dbReference type="SAM" id="MobiDB-lite"/>
    </source>
</evidence>
<dbReference type="NCBIfam" id="NF038131">
    <property type="entry name" value="choice_anch_K"/>
    <property type="match status" value="1"/>
</dbReference>
<comment type="caution">
    <text evidence="3">The sequence shown here is derived from an EMBL/GenBank/DDBJ whole genome shotgun (WGS) entry which is preliminary data.</text>
</comment>
<evidence type="ECO:0000313" key="3">
    <source>
        <dbReference type="EMBL" id="KLV10840.1"/>
    </source>
</evidence>
<sequence>MTKWPALLAGVVITSSPAFAETIEITFGNFTGEWLNAVTSDGGDSTSTSGTETDPVLSWGRPATSEGQSSYTFESEAAFTTLFDSSAETSDIFNLGTFTHSNNPIYSPTLVSVDLKLTTTVQVGDLEAAPVEFLFSFSHDETPNSASPCKYDDSTQPGVNDNGCADSITLTSSLFTQTFTIGNTDYTIAIEGFKVGETTVDSFLTKEKADNEAIIIAKVTSYEAIITGGGESGTPTDVPEPEHTAIAGLLFSLYGGRRWSARKRRMPR</sequence>
<feature type="chain" id="PRO_5005252876" description="PEP-CTERM protein-sorting domain-containing protein" evidence="2">
    <location>
        <begin position="21"/>
        <end position="268"/>
    </location>
</feature>
<dbReference type="RefSeq" id="WP_047884139.1">
    <property type="nucleotide sequence ID" value="NZ_CP071325.1"/>
</dbReference>
<dbReference type="InterPro" id="IPR047995">
    <property type="entry name" value="Choice_anch_K"/>
</dbReference>
<feature type="region of interest" description="Disordered" evidence="1">
    <location>
        <begin position="41"/>
        <end position="67"/>
    </location>
</feature>
<keyword evidence="2" id="KW-0732">Signal</keyword>
<feature type="signal peptide" evidence="2">
    <location>
        <begin position="1"/>
        <end position="20"/>
    </location>
</feature>
<evidence type="ECO:0000313" key="4">
    <source>
        <dbReference type="Proteomes" id="UP000035909"/>
    </source>
</evidence>
<protein>
    <recommendedName>
        <fullName evidence="5">PEP-CTERM protein-sorting domain-containing protein</fullName>
    </recommendedName>
</protein>
<accession>A0A0J1HGV5</accession>
<reference evidence="3 4" key="1">
    <citation type="submission" date="2015-05" db="EMBL/GenBank/DDBJ databases">
        <title>Photobacterium galathea sp. nov.</title>
        <authorList>
            <person name="Machado H."/>
            <person name="Gram L."/>
        </authorList>
    </citation>
    <scope>NUCLEOTIDE SEQUENCE [LARGE SCALE GENOMIC DNA]</scope>
    <source>
        <strain evidence="3 4">DSM 22954</strain>
    </source>
</reference>
<gene>
    <name evidence="3" type="ORF">ABT57_05195</name>
</gene>
<feature type="compositionally biased region" description="Low complexity" evidence="1">
    <location>
        <begin position="41"/>
        <end position="54"/>
    </location>
</feature>
<dbReference type="AlphaFoldDB" id="A0A0J1HGV5"/>
<evidence type="ECO:0000256" key="2">
    <source>
        <dbReference type="SAM" id="SignalP"/>
    </source>
</evidence>
<dbReference type="NCBIfam" id="NF038125">
    <property type="entry name" value="PEP_CTERM_THxN"/>
    <property type="match status" value="1"/>
</dbReference>
<organism evidence="3 4">
    <name type="scientific">Photobacterium ganghwense</name>
    <dbReference type="NCBI Taxonomy" id="320778"/>
    <lineage>
        <taxon>Bacteria</taxon>
        <taxon>Pseudomonadati</taxon>
        <taxon>Pseudomonadota</taxon>
        <taxon>Gammaproteobacteria</taxon>
        <taxon>Vibrionales</taxon>
        <taxon>Vibrionaceae</taxon>
        <taxon>Photobacterium</taxon>
    </lineage>
</organism>
<keyword evidence="4" id="KW-1185">Reference proteome</keyword>
<dbReference type="EMBL" id="LDOU01000005">
    <property type="protein sequence ID" value="KLV10840.1"/>
    <property type="molecule type" value="Genomic_DNA"/>
</dbReference>